<dbReference type="RefSeq" id="WP_209490192.1">
    <property type="nucleotide sequence ID" value="NZ_JAGGLC010000001.1"/>
</dbReference>
<feature type="region of interest" description="Disordered" evidence="1">
    <location>
        <begin position="1"/>
        <end position="22"/>
    </location>
</feature>
<dbReference type="AlphaFoldDB" id="A0A8T4GUI7"/>
<organism evidence="2 3">
    <name type="scientific">Halolamina salifodinae</name>
    <dbReference type="NCBI Taxonomy" id="1202767"/>
    <lineage>
        <taxon>Archaea</taxon>
        <taxon>Methanobacteriati</taxon>
        <taxon>Methanobacteriota</taxon>
        <taxon>Stenosarchaea group</taxon>
        <taxon>Halobacteria</taxon>
        <taxon>Halobacteriales</taxon>
        <taxon>Haloferacaceae</taxon>
    </lineage>
</organism>
<feature type="compositionally biased region" description="Basic and acidic residues" evidence="1">
    <location>
        <begin position="13"/>
        <end position="22"/>
    </location>
</feature>
<dbReference type="Proteomes" id="UP000823736">
    <property type="component" value="Unassembled WGS sequence"/>
</dbReference>
<evidence type="ECO:0000256" key="1">
    <source>
        <dbReference type="SAM" id="MobiDB-lite"/>
    </source>
</evidence>
<name>A0A8T4GUI7_9EURY</name>
<dbReference type="Pfam" id="PF24373">
    <property type="entry name" value="DUF7529"/>
    <property type="match status" value="1"/>
</dbReference>
<reference evidence="2" key="1">
    <citation type="submission" date="2021-03" db="EMBL/GenBank/DDBJ databases">
        <title>Genomic Encyclopedia of Type Strains, Phase IV (KMG-IV): sequencing the most valuable type-strain genomes for metagenomic binning, comparative biology and taxonomic classification.</title>
        <authorList>
            <person name="Goeker M."/>
        </authorList>
    </citation>
    <scope>NUCLEOTIDE SEQUENCE</scope>
    <source>
        <strain evidence="2">DSM 26232</strain>
    </source>
</reference>
<dbReference type="EMBL" id="JAGGLC010000001">
    <property type="protein sequence ID" value="MBP1986060.1"/>
    <property type="molecule type" value="Genomic_DNA"/>
</dbReference>
<evidence type="ECO:0000313" key="3">
    <source>
        <dbReference type="Proteomes" id="UP000823736"/>
    </source>
</evidence>
<dbReference type="InterPro" id="IPR055951">
    <property type="entry name" value="DUF7529"/>
</dbReference>
<keyword evidence="3" id="KW-1185">Reference proteome</keyword>
<gene>
    <name evidence="2" type="ORF">J2753_000533</name>
</gene>
<proteinExistence type="predicted"/>
<comment type="caution">
    <text evidence="2">The sequence shown here is derived from an EMBL/GenBank/DDBJ whole genome shotgun (WGS) entry which is preliminary data.</text>
</comment>
<sequence length="190" mass="20778">MVEPDPEAGVPDEVERIAESPDSIREAWNETIADTRAMAADREEAGYETMVLVSQDTSPVAPDAGDGDEWGLTHLVDGDTAEEFTEARERLDFDETAVYQAAAADSVFLVTECLDHDAEFVLLIAGAFRRREAVDLVRAALDREKMYSHVRLLDGTIVGSIEHDDASAFFPNPGEYLIQGGERTSPDDAS</sequence>
<feature type="compositionally biased region" description="Acidic residues" evidence="1">
    <location>
        <begin position="1"/>
        <end position="12"/>
    </location>
</feature>
<protein>
    <submittedName>
        <fullName evidence="2">Uncharacterized protein</fullName>
    </submittedName>
</protein>
<evidence type="ECO:0000313" key="2">
    <source>
        <dbReference type="EMBL" id="MBP1986060.1"/>
    </source>
</evidence>
<accession>A0A8T4GUI7</accession>
<dbReference type="OrthoDB" id="236506at2157"/>